<protein>
    <submittedName>
        <fullName evidence="1">Uncharacterized protein</fullName>
    </submittedName>
</protein>
<organism evidence="1 2">
    <name type="scientific">Ixodes persulcatus</name>
    <name type="common">Taiga tick</name>
    <dbReference type="NCBI Taxonomy" id="34615"/>
    <lineage>
        <taxon>Eukaryota</taxon>
        <taxon>Metazoa</taxon>
        <taxon>Ecdysozoa</taxon>
        <taxon>Arthropoda</taxon>
        <taxon>Chelicerata</taxon>
        <taxon>Arachnida</taxon>
        <taxon>Acari</taxon>
        <taxon>Parasitiformes</taxon>
        <taxon>Ixodida</taxon>
        <taxon>Ixodoidea</taxon>
        <taxon>Ixodidae</taxon>
        <taxon>Ixodinae</taxon>
        <taxon>Ixodes</taxon>
    </lineage>
</organism>
<name>A0AC60PKR4_IXOPE</name>
<proteinExistence type="predicted"/>
<comment type="caution">
    <text evidence="1">The sequence shown here is derived from an EMBL/GenBank/DDBJ whole genome shotgun (WGS) entry which is preliminary data.</text>
</comment>
<gene>
    <name evidence="1" type="ORF">HPB47_002600</name>
</gene>
<dbReference type="Proteomes" id="UP000805193">
    <property type="component" value="Unassembled WGS sequence"/>
</dbReference>
<evidence type="ECO:0000313" key="2">
    <source>
        <dbReference type="Proteomes" id="UP000805193"/>
    </source>
</evidence>
<evidence type="ECO:0000313" key="1">
    <source>
        <dbReference type="EMBL" id="KAG0421505.1"/>
    </source>
</evidence>
<keyword evidence="2" id="KW-1185">Reference proteome</keyword>
<sequence length="186" mass="20737">MRLDTHLPTQGPTTTYRLLVEGDGLREVMATYGVLGTRTSSNNTSEVEKCLGIEAARATIIREIGVTMESHGISVDRRHLMLLADLMTFRGEVLGITRHGLARMKESALMLASFERTADHLFDAAYYGQVDEITGVSESIILGVPMGIGTGFFDMVHRVDWRPLAEPRRLVFDRDEFHLNMAAAKR</sequence>
<accession>A0AC60PKR4</accession>
<reference evidence="1 2" key="1">
    <citation type="journal article" date="2020" name="Cell">
        <title>Large-Scale Comparative Analyses of Tick Genomes Elucidate Their Genetic Diversity and Vector Capacities.</title>
        <authorList>
            <consortium name="Tick Genome and Microbiome Consortium (TIGMIC)"/>
            <person name="Jia N."/>
            <person name="Wang J."/>
            <person name="Shi W."/>
            <person name="Du L."/>
            <person name="Sun Y."/>
            <person name="Zhan W."/>
            <person name="Jiang J.F."/>
            <person name="Wang Q."/>
            <person name="Zhang B."/>
            <person name="Ji P."/>
            <person name="Bell-Sakyi L."/>
            <person name="Cui X.M."/>
            <person name="Yuan T.T."/>
            <person name="Jiang B.G."/>
            <person name="Yang W.F."/>
            <person name="Lam T.T."/>
            <person name="Chang Q.C."/>
            <person name="Ding S.J."/>
            <person name="Wang X.J."/>
            <person name="Zhu J.G."/>
            <person name="Ruan X.D."/>
            <person name="Zhao L."/>
            <person name="Wei J.T."/>
            <person name="Ye R.Z."/>
            <person name="Que T.C."/>
            <person name="Du C.H."/>
            <person name="Zhou Y.H."/>
            <person name="Cheng J.X."/>
            <person name="Dai P.F."/>
            <person name="Guo W.B."/>
            <person name="Han X.H."/>
            <person name="Huang E.J."/>
            <person name="Li L.F."/>
            <person name="Wei W."/>
            <person name="Gao Y.C."/>
            <person name="Liu J.Z."/>
            <person name="Shao H.Z."/>
            <person name="Wang X."/>
            <person name="Wang C.C."/>
            <person name="Yang T.C."/>
            <person name="Huo Q.B."/>
            <person name="Li W."/>
            <person name="Chen H.Y."/>
            <person name="Chen S.E."/>
            <person name="Zhou L.G."/>
            <person name="Ni X.B."/>
            <person name="Tian J.H."/>
            <person name="Sheng Y."/>
            <person name="Liu T."/>
            <person name="Pan Y.S."/>
            <person name="Xia L.Y."/>
            <person name="Li J."/>
            <person name="Zhao F."/>
            <person name="Cao W.C."/>
        </authorList>
    </citation>
    <scope>NUCLEOTIDE SEQUENCE [LARGE SCALE GENOMIC DNA]</scope>
    <source>
        <strain evidence="1">Iper-2018</strain>
    </source>
</reference>
<dbReference type="EMBL" id="JABSTQ010010355">
    <property type="protein sequence ID" value="KAG0421505.1"/>
    <property type="molecule type" value="Genomic_DNA"/>
</dbReference>